<proteinExistence type="predicted"/>
<keyword evidence="3" id="KW-1185">Reference proteome</keyword>
<feature type="region of interest" description="Disordered" evidence="1">
    <location>
        <begin position="1"/>
        <end position="31"/>
    </location>
</feature>
<evidence type="ECO:0000313" key="3">
    <source>
        <dbReference type="Proteomes" id="UP001303222"/>
    </source>
</evidence>
<organism evidence="2 3">
    <name type="scientific">Pseudoneurospora amorphoporcata</name>
    <dbReference type="NCBI Taxonomy" id="241081"/>
    <lineage>
        <taxon>Eukaryota</taxon>
        <taxon>Fungi</taxon>
        <taxon>Dikarya</taxon>
        <taxon>Ascomycota</taxon>
        <taxon>Pezizomycotina</taxon>
        <taxon>Sordariomycetes</taxon>
        <taxon>Sordariomycetidae</taxon>
        <taxon>Sordariales</taxon>
        <taxon>Sordariaceae</taxon>
        <taxon>Pseudoneurospora</taxon>
    </lineage>
</organism>
<reference evidence="2" key="2">
    <citation type="submission" date="2023-06" db="EMBL/GenBank/DDBJ databases">
        <authorList>
            <consortium name="Lawrence Berkeley National Laboratory"/>
            <person name="Mondo S.J."/>
            <person name="Hensen N."/>
            <person name="Bonometti L."/>
            <person name="Westerberg I."/>
            <person name="Brannstrom I.O."/>
            <person name="Guillou S."/>
            <person name="Cros-Aarteil S."/>
            <person name="Calhoun S."/>
            <person name="Haridas S."/>
            <person name="Kuo A."/>
            <person name="Pangilinan J."/>
            <person name="Riley R."/>
            <person name="Labutti K."/>
            <person name="Andreopoulos B."/>
            <person name="Lipzen A."/>
            <person name="Chen C."/>
            <person name="Yanf M."/>
            <person name="Daum C."/>
            <person name="Ng V."/>
            <person name="Clum A."/>
            <person name="Steindorff A."/>
            <person name="Ohm R."/>
            <person name="Martin F."/>
            <person name="Silar P."/>
            <person name="Natvig D."/>
            <person name="Lalanne C."/>
            <person name="Gautier V."/>
            <person name="Ament-Velasquez S.L."/>
            <person name="Kruys A."/>
            <person name="Hutchinson M.I."/>
            <person name="Powell A.J."/>
            <person name="Barry K."/>
            <person name="Miller A.N."/>
            <person name="Grigoriev I.V."/>
            <person name="Debuchy R."/>
            <person name="Gladieux P."/>
            <person name="Thoren M.H."/>
            <person name="Johannesson H."/>
        </authorList>
    </citation>
    <scope>NUCLEOTIDE SEQUENCE</scope>
    <source>
        <strain evidence="2">CBS 626.80</strain>
    </source>
</reference>
<feature type="compositionally biased region" description="Basic and acidic residues" evidence="1">
    <location>
        <begin position="1"/>
        <end position="12"/>
    </location>
</feature>
<name>A0AAN6SIC5_9PEZI</name>
<sequence>MAGPHQDKDADMSKTSSFTQGTTSLAIRNRAAPQDMVAANTSITSAARDAILQAADNVDPGMKQLVHDLARSADPVELGLAQLRIQDEDAKAGILKIQQEARAAISELQESAEVAASNFEYFDMENKILHAAQRTNEADHRDQEGWHASVRRAHEERMDRIERRLGQIEQGVAQIKMDQSKLDMLVSEKTKSGTVEGSRAS</sequence>
<evidence type="ECO:0000313" key="2">
    <source>
        <dbReference type="EMBL" id="KAK3954454.1"/>
    </source>
</evidence>
<gene>
    <name evidence="2" type="ORF">QBC32DRAFT_311938</name>
</gene>
<accession>A0AAN6SIC5</accession>
<dbReference type="EMBL" id="MU859089">
    <property type="protein sequence ID" value="KAK3954454.1"/>
    <property type="molecule type" value="Genomic_DNA"/>
</dbReference>
<dbReference type="Proteomes" id="UP001303222">
    <property type="component" value="Unassembled WGS sequence"/>
</dbReference>
<protein>
    <submittedName>
        <fullName evidence="2">Uncharacterized protein</fullName>
    </submittedName>
</protein>
<feature type="compositionally biased region" description="Polar residues" evidence="1">
    <location>
        <begin position="13"/>
        <end position="26"/>
    </location>
</feature>
<reference evidence="2" key="1">
    <citation type="journal article" date="2023" name="Mol. Phylogenet. Evol.">
        <title>Genome-scale phylogeny and comparative genomics of the fungal order Sordariales.</title>
        <authorList>
            <person name="Hensen N."/>
            <person name="Bonometti L."/>
            <person name="Westerberg I."/>
            <person name="Brannstrom I.O."/>
            <person name="Guillou S."/>
            <person name="Cros-Aarteil S."/>
            <person name="Calhoun S."/>
            <person name="Haridas S."/>
            <person name="Kuo A."/>
            <person name="Mondo S."/>
            <person name="Pangilinan J."/>
            <person name="Riley R."/>
            <person name="LaButti K."/>
            <person name="Andreopoulos B."/>
            <person name="Lipzen A."/>
            <person name="Chen C."/>
            <person name="Yan M."/>
            <person name="Daum C."/>
            <person name="Ng V."/>
            <person name="Clum A."/>
            <person name="Steindorff A."/>
            <person name="Ohm R.A."/>
            <person name="Martin F."/>
            <person name="Silar P."/>
            <person name="Natvig D.O."/>
            <person name="Lalanne C."/>
            <person name="Gautier V."/>
            <person name="Ament-Velasquez S.L."/>
            <person name="Kruys A."/>
            <person name="Hutchinson M.I."/>
            <person name="Powell A.J."/>
            <person name="Barry K."/>
            <person name="Miller A.N."/>
            <person name="Grigoriev I.V."/>
            <person name="Debuchy R."/>
            <person name="Gladieux P."/>
            <person name="Hiltunen Thoren M."/>
            <person name="Johannesson H."/>
        </authorList>
    </citation>
    <scope>NUCLEOTIDE SEQUENCE</scope>
    <source>
        <strain evidence="2">CBS 626.80</strain>
    </source>
</reference>
<dbReference type="AlphaFoldDB" id="A0AAN6SIC5"/>
<evidence type="ECO:0000256" key="1">
    <source>
        <dbReference type="SAM" id="MobiDB-lite"/>
    </source>
</evidence>
<comment type="caution">
    <text evidence="2">The sequence shown here is derived from an EMBL/GenBank/DDBJ whole genome shotgun (WGS) entry which is preliminary data.</text>
</comment>